<gene>
    <name evidence="2" type="ORF">B0H16DRAFT_1481014</name>
</gene>
<feature type="region of interest" description="Disordered" evidence="1">
    <location>
        <begin position="34"/>
        <end position="54"/>
    </location>
</feature>
<feature type="compositionally biased region" description="Polar residues" evidence="1">
    <location>
        <begin position="189"/>
        <end position="198"/>
    </location>
</feature>
<organism evidence="2 3">
    <name type="scientific">Mycena metata</name>
    <dbReference type="NCBI Taxonomy" id="1033252"/>
    <lineage>
        <taxon>Eukaryota</taxon>
        <taxon>Fungi</taxon>
        <taxon>Dikarya</taxon>
        <taxon>Basidiomycota</taxon>
        <taxon>Agaricomycotina</taxon>
        <taxon>Agaricomycetes</taxon>
        <taxon>Agaricomycetidae</taxon>
        <taxon>Agaricales</taxon>
        <taxon>Marasmiineae</taxon>
        <taxon>Mycenaceae</taxon>
        <taxon>Mycena</taxon>
    </lineage>
</organism>
<dbReference type="AlphaFoldDB" id="A0AAD7H0R4"/>
<evidence type="ECO:0000313" key="2">
    <source>
        <dbReference type="EMBL" id="KAJ7709294.1"/>
    </source>
</evidence>
<reference evidence="2" key="1">
    <citation type="submission" date="2023-03" db="EMBL/GenBank/DDBJ databases">
        <title>Massive genome expansion in bonnet fungi (Mycena s.s.) driven by repeated elements and novel gene families across ecological guilds.</title>
        <authorList>
            <consortium name="Lawrence Berkeley National Laboratory"/>
            <person name="Harder C.B."/>
            <person name="Miyauchi S."/>
            <person name="Viragh M."/>
            <person name="Kuo A."/>
            <person name="Thoen E."/>
            <person name="Andreopoulos B."/>
            <person name="Lu D."/>
            <person name="Skrede I."/>
            <person name="Drula E."/>
            <person name="Henrissat B."/>
            <person name="Morin E."/>
            <person name="Kohler A."/>
            <person name="Barry K."/>
            <person name="LaButti K."/>
            <person name="Morin E."/>
            <person name="Salamov A."/>
            <person name="Lipzen A."/>
            <person name="Mereny Z."/>
            <person name="Hegedus B."/>
            <person name="Baldrian P."/>
            <person name="Stursova M."/>
            <person name="Weitz H."/>
            <person name="Taylor A."/>
            <person name="Grigoriev I.V."/>
            <person name="Nagy L.G."/>
            <person name="Martin F."/>
            <person name="Kauserud H."/>
        </authorList>
    </citation>
    <scope>NUCLEOTIDE SEQUENCE</scope>
    <source>
        <strain evidence="2">CBHHK182m</strain>
    </source>
</reference>
<accession>A0AAD7H0R4</accession>
<proteinExistence type="predicted"/>
<protein>
    <submittedName>
        <fullName evidence="2">Uncharacterized protein</fullName>
    </submittedName>
</protein>
<sequence>MSGVIRSRRSSSFHPRTRMANVYIAAVRHPCKEEEDDSCSDSDSEIARPQAGLSAAEPPEVMLNMFWREITRLTSRKHDEKGNWSGVEEVLTWNRVNTTKLTPEIRPVLAARIAKPKGSMKLGCDRKTLFLFEMTRSEFFASYDQFLDVFRSKAGQRGKRGTVHSLQPSPRQPRSDTEVKNSGRGVSMPSATLAPNINNCTSADRAPTSTPFEGPVLIEDIPTLLSEIRWAHNLMTRIEDRLLALQGESQGQILASFF</sequence>
<comment type="caution">
    <text evidence="2">The sequence shown here is derived from an EMBL/GenBank/DDBJ whole genome shotgun (WGS) entry which is preliminary data.</text>
</comment>
<keyword evidence="3" id="KW-1185">Reference proteome</keyword>
<feature type="compositionally biased region" description="Acidic residues" evidence="1">
    <location>
        <begin position="34"/>
        <end position="44"/>
    </location>
</feature>
<name>A0AAD7H0R4_9AGAR</name>
<evidence type="ECO:0000313" key="3">
    <source>
        <dbReference type="Proteomes" id="UP001215598"/>
    </source>
</evidence>
<dbReference type="EMBL" id="JARKIB010000422">
    <property type="protein sequence ID" value="KAJ7709294.1"/>
    <property type="molecule type" value="Genomic_DNA"/>
</dbReference>
<dbReference type="Proteomes" id="UP001215598">
    <property type="component" value="Unassembled WGS sequence"/>
</dbReference>
<feature type="region of interest" description="Disordered" evidence="1">
    <location>
        <begin position="157"/>
        <end position="198"/>
    </location>
</feature>
<evidence type="ECO:0000256" key="1">
    <source>
        <dbReference type="SAM" id="MobiDB-lite"/>
    </source>
</evidence>